<dbReference type="AlphaFoldDB" id="A0A2V1D0G6"/>
<evidence type="ECO:0000313" key="1">
    <source>
        <dbReference type="EMBL" id="PVH91530.1"/>
    </source>
</evidence>
<reference evidence="1 2" key="1">
    <citation type="journal article" date="2018" name="Sci. Rep.">
        <title>Comparative genomics provides insights into the lifestyle and reveals functional heterogeneity of dark septate endophytic fungi.</title>
        <authorList>
            <person name="Knapp D.G."/>
            <person name="Nemeth J.B."/>
            <person name="Barry K."/>
            <person name="Hainaut M."/>
            <person name="Henrissat B."/>
            <person name="Johnson J."/>
            <person name="Kuo A."/>
            <person name="Lim J.H.P."/>
            <person name="Lipzen A."/>
            <person name="Nolan M."/>
            <person name="Ohm R.A."/>
            <person name="Tamas L."/>
            <person name="Grigoriev I.V."/>
            <person name="Spatafora J.W."/>
            <person name="Nagy L.G."/>
            <person name="Kovacs G.M."/>
        </authorList>
    </citation>
    <scope>NUCLEOTIDE SEQUENCE [LARGE SCALE GENOMIC DNA]</scope>
    <source>
        <strain evidence="1 2">DSE2036</strain>
    </source>
</reference>
<proteinExistence type="predicted"/>
<dbReference type="Proteomes" id="UP000244855">
    <property type="component" value="Unassembled WGS sequence"/>
</dbReference>
<feature type="non-terminal residue" evidence="1">
    <location>
        <position position="132"/>
    </location>
</feature>
<evidence type="ECO:0000313" key="2">
    <source>
        <dbReference type="Proteomes" id="UP000244855"/>
    </source>
</evidence>
<keyword evidence="2" id="KW-1185">Reference proteome</keyword>
<accession>A0A2V1D0G6</accession>
<sequence>IDAKLKQLKTIGLTLGDQEALKKNRLKLVWGDAPEGQGNTIWRKRRAHRAYSQVQHANEHVFLATVLAVTPTECAKPSFDKVLEHLVRLGSYKPGYLTLGPIAQEFFESVAVQQGFSGSLGYLDFMKALFPQ</sequence>
<dbReference type="EMBL" id="KZ805846">
    <property type="protein sequence ID" value="PVH91530.1"/>
    <property type="molecule type" value="Genomic_DNA"/>
</dbReference>
<feature type="non-terminal residue" evidence="1">
    <location>
        <position position="1"/>
    </location>
</feature>
<name>A0A2V1D0G6_9PLEO</name>
<dbReference type="OrthoDB" id="3705674at2759"/>
<protein>
    <submittedName>
        <fullName evidence="1">Uncharacterized protein</fullName>
    </submittedName>
</protein>
<dbReference type="STRING" id="97972.A0A2V1D0G6"/>
<gene>
    <name evidence="1" type="ORF">DM02DRAFT_466571</name>
</gene>
<organism evidence="1 2">
    <name type="scientific">Periconia macrospinosa</name>
    <dbReference type="NCBI Taxonomy" id="97972"/>
    <lineage>
        <taxon>Eukaryota</taxon>
        <taxon>Fungi</taxon>
        <taxon>Dikarya</taxon>
        <taxon>Ascomycota</taxon>
        <taxon>Pezizomycotina</taxon>
        <taxon>Dothideomycetes</taxon>
        <taxon>Pleosporomycetidae</taxon>
        <taxon>Pleosporales</taxon>
        <taxon>Massarineae</taxon>
        <taxon>Periconiaceae</taxon>
        <taxon>Periconia</taxon>
    </lineage>
</organism>